<dbReference type="SUPFAM" id="SSF56349">
    <property type="entry name" value="DNA breaking-rejoining enzymes"/>
    <property type="match status" value="1"/>
</dbReference>
<reference evidence="4" key="1">
    <citation type="submission" date="2021-04" db="EMBL/GenBank/DDBJ databases">
        <title>Genome based classification of Actinospica acidithermotolerans sp. nov., an actinobacterium isolated from an Indonesian hot spring.</title>
        <authorList>
            <person name="Kusuma A.B."/>
            <person name="Putra K.E."/>
            <person name="Nafisah S."/>
            <person name="Loh J."/>
            <person name="Nouioui I."/>
            <person name="Goodfellow M."/>
        </authorList>
    </citation>
    <scope>NUCLEOTIDE SEQUENCE</scope>
    <source>
        <strain evidence="4">MGRD01-02</strain>
    </source>
</reference>
<evidence type="ECO:0000256" key="1">
    <source>
        <dbReference type="ARBA" id="ARBA00023125"/>
    </source>
</evidence>
<evidence type="ECO:0000313" key="4">
    <source>
        <dbReference type="EMBL" id="MBR7831537.1"/>
    </source>
</evidence>
<keyword evidence="1 2" id="KW-0238">DNA-binding</keyword>
<evidence type="ECO:0000256" key="2">
    <source>
        <dbReference type="PROSITE-ProRule" id="PRU01248"/>
    </source>
</evidence>
<evidence type="ECO:0000313" key="5">
    <source>
        <dbReference type="Proteomes" id="UP000676325"/>
    </source>
</evidence>
<dbReference type="AlphaFoldDB" id="A0A941IMZ3"/>
<dbReference type="InterPro" id="IPR044068">
    <property type="entry name" value="CB"/>
</dbReference>
<dbReference type="Pfam" id="PF14659">
    <property type="entry name" value="Phage_int_SAM_3"/>
    <property type="match status" value="1"/>
</dbReference>
<feature type="non-terminal residue" evidence="4">
    <location>
        <position position="1"/>
    </location>
</feature>
<name>A0A941IMZ3_9ACTN</name>
<organism evidence="4 5">
    <name type="scientific">Actinospica acidithermotolerans</name>
    <dbReference type="NCBI Taxonomy" id="2828514"/>
    <lineage>
        <taxon>Bacteria</taxon>
        <taxon>Bacillati</taxon>
        <taxon>Actinomycetota</taxon>
        <taxon>Actinomycetes</taxon>
        <taxon>Catenulisporales</taxon>
        <taxon>Actinospicaceae</taxon>
        <taxon>Actinospica</taxon>
    </lineage>
</organism>
<protein>
    <recommendedName>
        <fullName evidence="3">Core-binding (CB) domain-containing protein</fullName>
    </recommendedName>
</protein>
<dbReference type="GO" id="GO:0003677">
    <property type="term" value="F:DNA binding"/>
    <property type="evidence" value="ECO:0007669"/>
    <property type="project" value="UniProtKB-UniRule"/>
</dbReference>
<keyword evidence="5" id="KW-1185">Reference proteome</keyword>
<dbReference type="PROSITE" id="PS51900">
    <property type="entry name" value="CB"/>
    <property type="match status" value="1"/>
</dbReference>
<gene>
    <name evidence="4" type="ORF">KDK95_34935</name>
</gene>
<dbReference type="GO" id="GO:0015074">
    <property type="term" value="P:DNA integration"/>
    <property type="evidence" value="ECO:0007669"/>
    <property type="project" value="InterPro"/>
</dbReference>
<comment type="caution">
    <text evidence="4">The sequence shown here is derived from an EMBL/GenBank/DDBJ whole genome shotgun (WGS) entry which is preliminary data.</text>
</comment>
<feature type="domain" description="Core-binding (CB)" evidence="3">
    <location>
        <begin position="19"/>
        <end position="99"/>
    </location>
</feature>
<dbReference type="InterPro" id="IPR011010">
    <property type="entry name" value="DNA_brk_join_enz"/>
</dbReference>
<sequence length="128" mass="14023">ARSRAVWEGLVRPLPGSDPSLEVWVAAWRLGLNVRGTTWARYESHLRIYILPRFGRNRLSEISRVEIRAWALSLAGQGLRGSSVCSIVALLSGILAESVREGLMGFNPAVKLRAVSDRPGERVVGSMG</sequence>
<dbReference type="EMBL" id="JAGSOH010000328">
    <property type="protein sequence ID" value="MBR7831537.1"/>
    <property type="molecule type" value="Genomic_DNA"/>
</dbReference>
<dbReference type="Gene3D" id="1.10.150.130">
    <property type="match status" value="1"/>
</dbReference>
<dbReference type="InterPro" id="IPR004107">
    <property type="entry name" value="Integrase_SAM-like_N"/>
</dbReference>
<evidence type="ECO:0000259" key="3">
    <source>
        <dbReference type="PROSITE" id="PS51900"/>
    </source>
</evidence>
<proteinExistence type="predicted"/>
<dbReference type="InterPro" id="IPR010998">
    <property type="entry name" value="Integrase_recombinase_N"/>
</dbReference>
<dbReference type="Proteomes" id="UP000676325">
    <property type="component" value="Unassembled WGS sequence"/>
</dbReference>
<accession>A0A941IMZ3</accession>